<organism evidence="1 2">
    <name type="scientific">Ixodes persulcatus</name>
    <name type="common">Taiga tick</name>
    <dbReference type="NCBI Taxonomy" id="34615"/>
    <lineage>
        <taxon>Eukaryota</taxon>
        <taxon>Metazoa</taxon>
        <taxon>Ecdysozoa</taxon>
        <taxon>Arthropoda</taxon>
        <taxon>Chelicerata</taxon>
        <taxon>Arachnida</taxon>
        <taxon>Acari</taxon>
        <taxon>Parasitiformes</taxon>
        <taxon>Ixodida</taxon>
        <taxon>Ixodoidea</taxon>
        <taxon>Ixodidae</taxon>
        <taxon>Ixodinae</taxon>
        <taxon>Ixodes</taxon>
    </lineage>
</organism>
<proteinExistence type="predicted"/>
<reference evidence="1 2" key="1">
    <citation type="journal article" date="2020" name="Cell">
        <title>Large-Scale Comparative Analyses of Tick Genomes Elucidate Their Genetic Diversity and Vector Capacities.</title>
        <authorList>
            <consortium name="Tick Genome and Microbiome Consortium (TIGMIC)"/>
            <person name="Jia N."/>
            <person name="Wang J."/>
            <person name="Shi W."/>
            <person name="Du L."/>
            <person name="Sun Y."/>
            <person name="Zhan W."/>
            <person name="Jiang J.F."/>
            <person name="Wang Q."/>
            <person name="Zhang B."/>
            <person name="Ji P."/>
            <person name="Bell-Sakyi L."/>
            <person name="Cui X.M."/>
            <person name="Yuan T.T."/>
            <person name="Jiang B.G."/>
            <person name="Yang W.F."/>
            <person name="Lam T.T."/>
            <person name="Chang Q.C."/>
            <person name="Ding S.J."/>
            <person name="Wang X.J."/>
            <person name="Zhu J.G."/>
            <person name="Ruan X.D."/>
            <person name="Zhao L."/>
            <person name="Wei J.T."/>
            <person name="Ye R.Z."/>
            <person name="Que T.C."/>
            <person name="Du C.H."/>
            <person name="Zhou Y.H."/>
            <person name="Cheng J.X."/>
            <person name="Dai P.F."/>
            <person name="Guo W.B."/>
            <person name="Han X.H."/>
            <person name="Huang E.J."/>
            <person name="Li L.F."/>
            <person name="Wei W."/>
            <person name="Gao Y.C."/>
            <person name="Liu J.Z."/>
            <person name="Shao H.Z."/>
            <person name="Wang X."/>
            <person name="Wang C.C."/>
            <person name="Yang T.C."/>
            <person name="Huo Q.B."/>
            <person name="Li W."/>
            <person name="Chen H.Y."/>
            <person name="Chen S.E."/>
            <person name="Zhou L.G."/>
            <person name="Ni X.B."/>
            <person name="Tian J.H."/>
            <person name="Sheng Y."/>
            <person name="Liu T."/>
            <person name="Pan Y.S."/>
            <person name="Xia L.Y."/>
            <person name="Li J."/>
            <person name="Zhao F."/>
            <person name="Cao W.C."/>
        </authorList>
    </citation>
    <scope>NUCLEOTIDE SEQUENCE [LARGE SCALE GENOMIC DNA]</scope>
    <source>
        <strain evidence="1">Iper-2018</strain>
    </source>
</reference>
<accession>A0AC60PW92</accession>
<dbReference type="EMBL" id="JABSTQ010009898">
    <property type="protein sequence ID" value="KAG0425045.1"/>
    <property type="molecule type" value="Genomic_DNA"/>
</dbReference>
<name>A0AC60PW92_IXOPE</name>
<comment type="caution">
    <text evidence="1">The sequence shown here is derived from an EMBL/GenBank/DDBJ whole genome shotgun (WGS) entry which is preliminary data.</text>
</comment>
<gene>
    <name evidence="1" type="ORF">HPB47_027765</name>
</gene>
<dbReference type="Proteomes" id="UP000805193">
    <property type="component" value="Unassembled WGS sequence"/>
</dbReference>
<evidence type="ECO:0000313" key="1">
    <source>
        <dbReference type="EMBL" id="KAG0425045.1"/>
    </source>
</evidence>
<protein>
    <submittedName>
        <fullName evidence="1">Uncharacterized protein</fullName>
    </submittedName>
</protein>
<evidence type="ECO:0000313" key="2">
    <source>
        <dbReference type="Proteomes" id="UP000805193"/>
    </source>
</evidence>
<sequence>MTSYKRDGETTFRALGCAGRTRTAAWLLGRGALVAAKPATRPELRPPMEDDRLASGPRRLDCRRKPVTFPEPLDDSAASKPTRPFARNHSFP</sequence>
<keyword evidence="2" id="KW-1185">Reference proteome</keyword>